<evidence type="ECO:0000256" key="11">
    <source>
        <dbReference type="ARBA" id="ARBA00023098"/>
    </source>
</evidence>
<dbReference type="EC" id="2.7.8.-" evidence="15"/>
<keyword evidence="11" id="KW-0443">Lipid metabolism</keyword>
<comment type="subcellular location">
    <subcellularLocation>
        <location evidence="3">Cell membrane</location>
        <topology evidence="3">Multi-pass membrane protein</topology>
    </subcellularLocation>
    <subcellularLocation>
        <location evidence="2">Secreted</location>
    </subcellularLocation>
</comment>
<dbReference type="PROSITE" id="PS50035">
    <property type="entry name" value="PLD"/>
    <property type="match status" value="2"/>
</dbReference>
<feature type="domain" description="PLD phosphodiesterase" evidence="18">
    <location>
        <begin position="207"/>
        <end position="234"/>
    </location>
</feature>
<dbReference type="PANTHER" id="PTHR21248:SF22">
    <property type="entry name" value="PHOSPHOLIPASE D"/>
    <property type="match status" value="1"/>
</dbReference>
<dbReference type="RefSeq" id="WP_310796410.1">
    <property type="nucleotide sequence ID" value="NZ_BAABHW010000002.1"/>
</dbReference>
<keyword evidence="20" id="KW-1185">Reference proteome</keyword>
<dbReference type="InterPro" id="IPR027379">
    <property type="entry name" value="CLS_N"/>
</dbReference>
<dbReference type="Pfam" id="PF13396">
    <property type="entry name" value="PLDc_N"/>
    <property type="match status" value="1"/>
</dbReference>
<keyword evidence="5" id="KW-0444">Lipid biosynthesis</keyword>
<evidence type="ECO:0000256" key="9">
    <source>
        <dbReference type="ARBA" id="ARBA00022737"/>
    </source>
</evidence>
<dbReference type="SMART" id="SM00155">
    <property type="entry name" value="PLDc"/>
    <property type="match status" value="2"/>
</dbReference>
<dbReference type="InterPro" id="IPR025202">
    <property type="entry name" value="PLD-like_dom"/>
</dbReference>
<feature type="chain" id="PRO_5045235780" description="Cardiolipin synthase" evidence="17">
    <location>
        <begin position="28"/>
        <end position="469"/>
    </location>
</feature>
<evidence type="ECO:0000256" key="14">
    <source>
        <dbReference type="ARBA" id="ARBA00023264"/>
    </source>
</evidence>
<dbReference type="InterPro" id="IPR022924">
    <property type="entry name" value="Cardiolipin_synthase"/>
</dbReference>
<keyword evidence="6" id="KW-0964">Secreted</keyword>
<evidence type="ECO:0000256" key="1">
    <source>
        <dbReference type="ARBA" id="ARBA00003145"/>
    </source>
</evidence>
<evidence type="ECO:0000256" key="2">
    <source>
        <dbReference type="ARBA" id="ARBA00004613"/>
    </source>
</evidence>
<dbReference type="NCBIfam" id="TIGR04265">
    <property type="entry name" value="bac_cardiolipin"/>
    <property type="match status" value="1"/>
</dbReference>
<dbReference type="SUPFAM" id="SSF56024">
    <property type="entry name" value="Phospholipase D/nuclease"/>
    <property type="match status" value="2"/>
</dbReference>
<evidence type="ECO:0000256" key="5">
    <source>
        <dbReference type="ARBA" id="ARBA00022516"/>
    </source>
</evidence>
<sequence length="469" mass="52565">MLTALIAILSALSLALAIWLSWRAAQAARTPQGAVGWVVFLLSTPHIGVLIYAIFGPHRYKRQTKNRRASRLLFDDKRPDHDGEGPRLMGGIDRRPFERIAGLPFVEGNSVEVLKDGEATFNALFDAIDRSERYLLVQFYTFRDDRIGEEVVNRLVAAAQRGVKVHLYTDAVGSKDLSWAAIRRMEKAGVAGAALRRQTPIMRRLQINFRNHRKTVIVDGREAFIGGLNVGDEYMGRDPKFGPWRDTFCRITGPVVPQLQLIFAEDWHWLTGTSLRKDLDWALPEAQGATEALTVATGPIDDEDGGSALFFAAISSAQERIWLSTPYCVPDLALLSALKLAAAAGRDVRLLVPETIDHYLPWLAAFAYFDELTEAGVQIWRYKEGFLHQKALLIDDHLSALGSTNFDNRSFRLNFETMVLFHDRTLAAEMAKMLEDDFARAERLERTLDEQPLSIRVGAPLARLVAPVL</sequence>
<evidence type="ECO:0000256" key="8">
    <source>
        <dbReference type="ARBA" id="ARBA00022692"/>
    </source>
</evidence>
<keyword evidence="17" id="KW-0732">Signal</keyword>
<name>A0ABP9L8V4_9RHOB</name>
<evidence type="ECO:0000256" key="16">
    <source>
        <dbReference type="SAM" id="Phobius"/>
    </source>
</evidence>
<keyword evidence="14" id="KW-1208">Phospholipid metabolism</keyword>
<proteinExistence type="predicted"/>
<protein>
    <recommendedName>
        <fullName evidence="15">Cardiolipin synthase</fullName>
        <ecNumber evidence="15">2.7.8.-</ecNumber>
    </recommendedName>
</protein>
<evidence type="ECO:0000256" key="15">
    <source>
        <dbReference type="NCBIfam" id="TIGR04265"/>
    </source>
</evidence>
<keyword evidence="13" id="KW-0594">Phospholipid biosynthesis</keyword>
<comment type="function">
    <text evidence="1">Could be a virulence factor.</text>
</comment>
<evidence type="ECO:0000313" key="20">
    <source>
        <dbReference type="Proteomes" id="UP001499910"/>
    </source>
</evidence>
<reference evidence="20" key="1">
    <citation type="journal article" date="2019" name="Int. J. Syst. Evol. Microbiol.">
        <title>The Global Catalogue of Microorganisms (GCM) 10K type strain sequencing project: providing services to taxonomists for standard genome sequencing and annotation.</title>
        <authorList>
            <consortium name="The Broad Institute Genomics Platform"/>
            <consortium name="The Broad Institute Genome Sequencing Center for Infectious Disease"/>
            <person name="Wu L."/>
            <person name="Ma J."/>
        </authorList>
    </citation>
    <scope>NUCLEOTIDE SEQUENCE [LARGE SCALE GENOMIC DNA]</scope>
    <source>
        <strain evidence="20">JCM 18015</strain>
    </source>
</reference>
<gene>
    <name evidence="19" type="primary">cls</name>
    <name evidence="19" type="ORF">GCM10023209_19010</name>
</gene>
<evidence type="ECO:0000256" key="17">
    <source>
        <dbReference type="SAM" id="SignalP"/>
    </source>
</evidence>
<evidence type="ECO:0000313" key="19">
    <source>
        <dbReference type="EMBL" id="GAA5073293.1"/>
    </source>
</evidence>
<evidence type="ECO:0000256" key="6">
    <source>
        <dbReference type="ARBA" id="ARBA00022525"/>
    </source>
</evidence>
<keyword evidence="12 16" id="KW-0472">Membrane</keyword>
<evidence type="ECO:0000256" key="13">
    <source>
        <dbReference type="ARBA" id="ARBA00023209"/>
    </source>
</evidence>
<keyword evidence="9" id="KW-0677">Repeat</keyword>
<keyword evidence="8 16" id="KW-0812">Transmembrane</keyword>
<dbReference type="Proteomes" id="UP001499910">
    <property type="component" value="Unassembled WGS sequence"/>
</dbReference>
<dbReference type="EMBL" id="BAABHW010000002">
    <property type="protein sequence ID" value="GAA5073293.1"/>
    <property type="molecule type" value="Genomic_DNA"/>
</dbReference>
<keyword evidence="10 16" id="KW-1133">Transmembrane helix</keyword>
<keyword evidence="4" id="KW-1003">Cell membrane</keyword>
<feature type="domain" description="PLD phosphodiesterase" evidence="18">
    <location>
        <begin position="383"/>
        <end position="410"/>
    </location>
</feature>
<evidence type="ECO:0000259" key="18">
    <source>
        <dbReference type="PROSITE" id="PS50035"/>
    </source>
</evidence>
<comment type="caution">
    <text evidence="19">The sequence shown here is derived from an EMBL/GenBank/DDBJ whole genome shotgun (WGS) entry which is preliminary data.</text>
</comment>
<evidence type="ECO:0000256" key="12">
    <source>
        <dbReference type="ARBA" id="ARBA00023136"/>
    </source>
</evidence>
<accession>A0ABP9L8V4</accession>
<organism evidence="19 20">
    <name type="scientific">[Roseibacterium] beibuensis</name>
    <dbReference type="NCBI Taxonomy" id="1193142"/>
    <lineage>
        <taxon>Bacteria</taxon>
        <taxon>Pseudomonadati</taxon>
        <taxon>Pseudomonadota</taxon>
        <taxon>Alphaproteobacteria</taxon>
        <taxon>Rhodobacterales</taxon>
        <taxon>Roseobacteraceae</taxon>
        <taxon>Roseicyclus</taxon>
    </lineage>
</organism>
<dbReference type="Gene3D" id="3.30.870.10">
    <property type="entry name" value="Endonuclease Chain A"/>
    <property type="match status" value="2"/>
</dbReference>
<evidence type="ECO:0000256" key="7">
    <source>
        <dbReference type="ARBA" id="ARBA00022679"/>
    </source>
</evidence>
<keyword evidence="7" id="KW-0808">Transferase</keyword>
<evidence type="ECO:0000256" key="4">
    <source>
        <dbReference type="ARBA" id="ARBA00022475"/>
    </source>
</evidence>
<dbReference type="Pfam" id="PF13091">
    <property type="entry name" value="PLDc_2"/>
    <property type="match status" value="2"/>
</dbReference>
<evidence type="ECO:0000256" key="3">
    <source>
        <dbReference type="ARBA" id="ARBA00004651"/>
    </source>
</evidence>
<feature type="transmembrane region" description="Helical" evidence="16">
    <location>
        <begin position="37"/>
        <end position="55"/>
    </location>
</feature>
<feature type="signal peptide" evidence="17">
    <location>
        <begin position="1"/>
        <end position="27"/>
    </location>
</feature>
<dbReference type="InterPro" id="IPR001736">
    <property type="entry name" value="PLipase_D/transphosphatidylase"/>
</dbReference>
<dbReference type="PANTHER" id="PTHR21248">
    <property type="entry name" value="CARDIOLIPIN SYNTHASE"/>
    <property type="match status" value="1"/>
</dbReference>
<evidence type="ECO:0000256" key="10">
    <source>
        <dbReference type="ARBA" id="ARBA00022989"/>
    </source>
</evidence>